<reference evidence="1 2" key="2">
    <citation type="journal article" date="2022" name="Mol. Ecol. Resour.">
        <title>The genomes of chicory, endive, great burdock and yacon provide insights into Asteraceae paleo-polyploidization history and plant inulin production.</title>
        <authorList>
            <person name="Fan W."/>
            <person name="Wang S."/>
            <person name="Wang H."/>
            <person name="Wang A."/>
            <person name="Jiang F."/>
            <person name="Liu H."/>
            <person name="Zhao H."/>
            <person name="Xu D."/>
            <person name="Zhang Y."/>
        </authorList>
    </citation>
    <scope>NUCLEOTIDE SEQUENCE [LARGE SCALE GENOMIC DNA]</scope>
    <source>
        <strain evidence="2">cv. Yunnan</strain>
        <tissue evidence="1">Leaves</tissue>
    </source>
</reference>
<comment type="caution">
    <text evidence="1">The sequence shown here is derived from an EMBL/GenBank/DDBJ whole genome shotgun (WGS) entry which is preliminary data.</text>
</comment>
<dbReference type="EMBL" id="CM042019">
    <property type="protein sequence ID" value="KAI3824849.1"/>
    <property type="molecule type" value="Genomic_DNA"/>
</dbReference>
<dbReference type="Proteomes" id="UP001056120">
    <property type="component" value="Linkage Group LG02"/>
</dbReference>
<sequence length="105" mass="12426">MPRSLLSADEVKAVGNYEKVMSLLSMEIPNDIFQDRFSTLVNSMKKHKIHKSSEETNIKFLRRLPKEWKTLAMSLKANQDLEYKVSKKLLRRLIHLHHLLLLKRK</sequence>
<name>A0ACB9JXT5_9ASTR</name>
<evidence type="ECO:0000313" key="1">
    <source>
        <dbReference type="EMBL" id="KAI3824849.1"/>
    </source>
</evidence>
<organism evidence="1 2">
    <name type="scientific">Smallanthus sonchifolius</name>
    <dbReference type="NCBI Taxonomy" id="185202"/>
    <lineage>
        <taxon>Eukaryota</taxon>
        <taxon>Viridiplantae</taxon>
        <taxon>Streptophyta</taxon>
        <taxon>Embryophyta</taxon>
        <taxon>Tracheophyta</taxon>
        <taxon>Spermatophyta</taxon>
        <taxon>Magnoliopsida</taxon>
        <taxon>eudicotyledons</taxon>
        <taxon>Gunneridae</taxon>
        <taxon>Pentapetalae</taxon>
        <taxon>asterids</taxon>
        <taxon>campanulids</taxon>
        <taxon>Asterales</taxon>
        <taxon>Asteraceae</taxon>
        <taxon>Asteroideae</taxon>
        <taxon>Heliantheae alliance</taxon>
        <taxon>Millerieae</taxon>
        <taxon>Smallanthus</taxon>
    </lineage>
</organism>
<gene>
    <name evidence="1" type="ORF">L1987_06320</name>
</gene>
<keyword evidence="2" id="KW-1185">Reference proteome</keyword>
<reference evidence="2" key="1">
    <citation type="journal article" date="2022" name="Mol. Ecol. Resour.">
        <title>The genomes of chicory, endive, great burdock and yacon provide insights into Asteraceae palaeo-polyploidization history and plant inulin production.</title>
        <authorList>
            <person name="Fan W."/>
            <person name="Wang S."/>
            <person name="Wang H."/>
            <person name="Wang A."/>
            <person name="Jiang F."/>
            <person name="Liu H."/>
            <person name="Zhao H."/>
            <person name="Xu D."/>
            <person name="Zhang Y."/>
        </authorList>
    </citation>
    <scope>NUCLEOTIDE SEQUENCE [LARGE SCALE GENOMIC DNA]</scope>
    <source>
        <strain evidence="2">cv. Yunnan</strain>
    </source>
</reference>
<accession>A0ACB9JXT5</accession>
<evidence type="ECO:0000313" key="2">
    <source>
        <dbReference type="Proteomes" id="UP001056120"/>
    </source>
</evidence>
<protein>
    <submittedName>
        <fullName evidence="1">Uncharacterized protein</fullName>
    </submittedName>
</protein>
<proteinExistence type="predicted"/>